<accession>A0A5K7S9X2</accession>
<dbReference type="AlphaFoldDB" id="A0A5K7S9X2"/>
<evidence type="ECO:0000313" key="3">
    <source>
        <dbReference type="Proteomes" id="UP001193389"/>
    </source>
</evidence>
<dbReference type="Gene3D" id="2.40.160.10">
    <property type="entry name" value="Porin"/>
    <property type="match status" value="1"/>
</dbReference>
<keyword evidence="1" id="KW-0732">Signal</keyword>
<sequence>MRKSLIALLLLSLWFFNANAQEATVNEKLTEVNDKVEGLIERLANDEADLSKLTKIKVSGYMQAQYQHFESLNAQPTNYLSLRRARLKFTYQAADGVKFLLQPDFLPGSVSLREAYVVLNDRWTKSFSLWMGKFNRPNYEVEYSSGQLENLERSLIIRTLYPGEYALGAKLEYNPENTPVHVQLALLNGNDGLTIANNAGTNLNSNENKDFDNYKDVMIRATYNLSLGSFGGLDFGASGYFGSLKSNALKTLSSDYTTIKDINVGDAVQRNWFGGEFQLFADVLGGMSLKGEYLAGKNASIGYSPVAASGTTAAIPGVANFQNNFSGYYLYWIKNLGNKNQFSFRYDYYDPNTDITGKDVTIAKYTSADATTLKNRVSGKSDLATTTFGFALHHYFDDNIRISLNYDIVNNEKVSAAGLLTENYTKADGTVVKNGLDYSKNVNNNVLTFRIQAKF</sequence>
<feature type="chain" id="PRO_5024441730" description="Phosphate-selective porin O and P" evidence="1">
    <location>
        <begin position="21"/>
        <end position="455"/>
    </location>
</feature>
<dbReference type="RefSeq" id="WP_318351284.1">
    <property type="nucleotide sequence ID" value="NZ_AP018694.1"/>
</dbReference>
<dbReference type="EMBL" id="AP018694">
    <property type="protein sequence ID" value="BBE18372.1"/>
    <property type="molecule type" value="Genomic_DNA"/>
</dbReference>
<evidence type="ECO:0000313" key="2">
    <source>
        <dbReference type="EMBL" id="BBE18372.1"/>
    </source>
</evidence>
<evidence type="ECO:0008006" key="4">
    <source>
        <dbReference type="Google" id="ProtNLM"/>
    </source>
</evidence>
<gene>
    <name evidence="2" type="ORF">AQPE_2534</name>
</gene>
<proteinExistence type="predicted"/>
<dbReference type="Proteomes" id="UP001193389">
    <property type="component" value="Chromosome"/>
</dbReference>
<dbReference type="SUPFAM" id="SSF56935">
    <property type="entry name" value="Porins"/>
    <property type="match status" value="1"/>
</dbReference>
<dbReference type="InterPro" id="IPR023614">
    <property type="entry name" value="Porin_dom_sf"/>
</dbReference>
<name>A0A5K7S9X2_9BACT</name>
<keyword evidence="3" id="KW-1185">Reference proteome</keyword>
<protein>
    <recommendedName>
        <fullName evidence="4">Phosphate-selective porin O and P</fullName>
    </recommendedName>
</protein>
<reference evidence="2" key="1">
    <citation type="journal article" date="2020" name="Int. J. Syst. Evol. Microbiol.">
        <title>Aquipluma nitroreducens gen. nov. sp. nov., a novel facultatively anaerobic bacterium isolated from a freshwater lake.</title>
        <authorList>
            <person name="Watanabe M."/>
            <person name="Kojima H."/>
            <person name="Fukui M."/>
        </authorList>
    </citation>
    <scope>NUCLEOTIDE SEQUENCE</scope>
    <source>
        <strain evidence="2">MeG22</strain>
    </source>
</reference>
<evidence type="ECO:0000256" key="1">
    <source>
        <dbReference type="SAM" id="SignalP"/>
    </source>
</evidence>
<organism evidence="2 3">
    <name type="scientific">Aquipluma nitroreducens</name>
    <dbReference type="NCBI Taxonomy" id="2010828"/>
    <lineage>
        <taxon>Bacteria</taxon>
        <taxon>Pseudomonadati</taxon>
        <taxon>Bacteroidota</taxon>
        <taxon>Bacteroidia</taxon>
        <taxon>Marinilabiliales</taxon>
        <taxon>Prolixibacteraceae</taxon>
        <taxon>Aquipluma</taxon>
    </lineage>
</organism>
<dbReference type="KEGG" id="anf:AQPE_2534"/>
<feature type="signal peptide" evidence="1">
    <location>
        <begin position="1"/>
        <end position="20"/>
    </location>
</feature>